<comment type="caution">
    <text evidence="1">The sequence shown here is derived from an EMBL/GenBank/DDBJ whole genome shotgun (WGS) entry which is preliminary data.</text>
</comment>
<name>A0A9W7AQB8_9STRA</name>
<dbReference type="OrthoDB" id="72938at2759"/>
<reference evidence="2" key="1">
    <citation type="journal article" date="2023" name="Commun. Biol.">
        <title>Genome analysis of Parmales, the sister group of diatoms, reveals the evolutionary specialization of diatoms from phago-mixotrophs to photoautotrophs.</title>
        <authorList>
            <person name="Ban H."/>
            <person name="Sato S."/>
            <person name="Yoshikawa S."/>
            <person name="Yamada K."/>
            <person name="Nakamura Y."/>
            <person name="Ichinomiya M."/>
            <person name="Sato N."/>
            <person name="Blanc-Mathieu R."/>
            <person name="Endo H."/>
            <person name="Kuwata A."/>
            <person name="Ogata H."/>
        </authorList>
    </citation>
    <scope>NUCLEOTIDE SEQUENCE [LARGE SCALE GENOMIC DNA]</scope>
    <source>
        <strain evidence="2">NIES 3700</strain>
    </source>
</reference>
<sequence>MPPCNPQELSLDCFSDGLVEFMLSRLQSSSPSNFPDSITPNWTRKVFTSMYEVLEPLKPDAILIASTGYHQDKTISTLCSNLPSHPIIAFDLPNPYPVLGLTADFFISPSVAVSTINGSPEAAATAQPSGAEVYVLPPSVDPIFFNLSKEASECPEFINEIKSQLRLLNCDPDSGEENCVIYGMVSRLSPEKSIGFAIQSFAALVDKVSSSGPR</sequence>
<dbReference type="AlphaFoldDB" id="A0A9W7AQB8"/>
<proteinExistence type="predicted"/>
<evidence type="ECO:0000313" key="1">
    <source>
        <dbReference type="EMBL" id="GMH74070.1"/>
    </source>
</evidence>
<gene>
    <name evidence="1" type="ORF">TrLO_g9759</name>
</gene>
<evidence type="ECO:0000313" key="2">
    <source>
        <dbReference type="Proteomes" id="UP001165122"/>
    </source>
</evidence>
<accession>A0A9W7AQB8</accession>
<organism evidence="1 2">
    <name type="scientific">Triparma laevis f. longispina</name>
    <dbReference type="NCBI Taxonomy" id="1714387"/>
    <lineage>
        <taxon>Eukaryota</taxon>
        <taxon>Sar</taxon>
        <taxon>Stramenopiles</taxon>
        <taxon>Ochrophyta</taxon>
        <taxon>Bolidophyceae</taxon>
        <taxon>Parmales</taxon>
        <taxon>Triparmaceae</taxon>
        <taxon>Triparma</taxon>
    </lineage>
</organism>
<keyword evidence="2" id="KW-1185">Reference proteome</keyword>
<dbReference type="Proteomes" id="UP001165122">
    <property type="component" value="Unassembled WGS sequence"/>
</dbReference>
<protein>
    <submittedName>
        <fullName evidence="1">Uncharacterized protein</fullName>
    </submittedName>
</protein>
<dbReference type="EMBL" id="BRXW01000688">
    <property type="protein sequence ID" value="GMH74070.1"/>
    <property type="molecule type" value="Genomic_DNA"/>
</dbReference>